<keyword evidence="1" id="KW-0677">Repeat</keyword>
<dbReference type="EMBL" id="CP034206">
    <property type="protein sequence ID" value="QBZ57945.1"/>
    <property type="molecule type" value="Genomic_DNA"/>
</dbReference>
<evidence type="ECO:0000259" key="4">
    <source>
        <dbReference type="Pfam" id="PF17109"/>
    </source>
</evidence>
<feature type="repeat" description="TPR" evidence="2">
    <location>
        <begin position="1376"/>
        <end position="1409"/>
    </location>
</feature>
<feature type="compositionally biased region" description="Low complexity" evidence="3">
    <location>
        <begin position="1909"/>
        <end position="1923"/>
    </location>
</feature>
<dbReference type="PROSITE" id="PS50005">
    <property type="entry name" value="TPR"/>
    <property type="match status" value="1"/>
</dbReference>
<dbReference type="Pfam" id="PF17109">
    <property type="entry name" value="Goodbye"/>
    <property type="match status" value="1"/>
</dbReference>
<feature type="domain" description="Fungal STAND N-terminal Goodbye" evidence="4">
    <location>
        <begin position="482"/>
        <end position="600"/>
    </location>
</feature>
<dbReference type="InterPro" id="IPR031350">
    <property type="entry name" value="Goodbye_dom"/>
</dbReference>
<evidence type="ECO:0000256" key="3">
    <source>
        <dbReference type="SAM" id="MobiDB-lite"/>
    </source>
</evidence>
<dbReference type="InterPro" id="IPR056884">
    <property type="entry name" value="NPHP3-like_N"/>
</dbReference>
<dbReference type="SMART" id="SM00028">
    <property type="entry name" value="TPR"/>
    <property type="match status" value="3"/>
</dbReference>
<gene>
    <name evidence="6" type="ORF">PoMZ_02883</name>
</gene>
<dbReference type="InterPro" id="IPR027417">
    <property type="entry name" value="P-loop_NTPase"/>
</dbReference>
<proteinExistence type="predicted"/>
<evidence type="ECO:0000313" key="7">
    <source>
        <dbReference type="Proteomes" id="UP000294847"/>
    </source>
</evidence>
<dbReference type="Gene3D" id="3.40.50.300">
    <property type="entry name" value="P-loop containing nucleotide triphosphate hydrolases"/>
    <property type="match status" value="1"/>
</dbReference>
<dbReference type="PANTHER" id="PTHR10039">
    <property type="entry name" value="AMELOGENIN"/>
    <property type="match status" value="1"/>
</dbReference>
<evidence type="ECO:0000259" key="5">
    <source>
        <dbReference type="Pfam" id="PF24883"/>
    </source>
</evidence>
<dbReference type="InterPro" id="IPR011990">
    <property type="entry name" value="TPR-like_helical_dom_sf"/>
</dbReference>
<dbReference type="Proteomes" id="UP000294847">
    <property type="component" value="Chromosome 3"/>
</dbReference>
<accession>A0A4V1C5X9</accession>
<evidence type="ECO:0000256" key="2">
    <source>
        <dbReference type="PROSITE-ProRule" id="PRU00339"/>
    </source>
</evidence>
<reference evidence="6 7" key="1">
    <citation type="journal article" date="2019" name="Mol. Biol. Evol.">
        <title>Blast fungal genomes show frequent chromosomal changes, gene gains and losses, and effector gene turnover.</title>
        <authorList>
            <person name="Gomez Luciano L.B."/>
            <person name="Jason Tsai I."/>
            <person name="Chuma I."/>
            <person name="Tosa Y."/>
            <person name="Chen Y.H."/>
            <person name="Li J.Y."/>
            <person name="Li M.Y."/>
            <person name="Jade Lu M.Y."/>
            <person name="Nakayashiki H."/>
            <person name="Li W.H."/>
        </authorList>
    </citation>
    <scope>NUCLEOTIDE SEQUENCE [LARGE SCALE GENOMIC DNA]</scope>
    <source>
        <strain evidence="6">MZ5-1-6</strain>
    </source>
</reference>
<sequence length="2125" mass="232852">MAASSSHAAQNDKKSINGRNKVESVAAVTLADGVYGAERSPGSGIITQLGPAHTRLPSFRDLVDRLKAVVPRALASSAPYSNVLACMVGWEARAGEAAVRQELGEVLQTKYGYDVREISLPSTDAAAAEFQYGVYEHIRDINGRQGTNSDSLFILYYGGPSGYRKKDRKGLWMDRDEKGFAGIEWEKVMNRIRLVTCDVLLVLDCDFASQVVDRDIEWHGRCEVLSGNGRTGFTRDLTAALAKSADGSDMSAMQLAWTRPSAAGAEEVSIGHWQRLTTNGGLQAGISIRPISKQNGETRFPETTSMLSPTNTLDSLGEGSGGIALVSIQFSNAAKSPVAQEWIAWGKQPQENKKASGASILDTKLRELVKCHDLFDGTPAVGIVSMPVWLWSCLGRHPAWKLISIIPSNASLVQGHSQVHPQSGPAGPTIPLDDPPQYSEQDKSKPTPKSAAGDGRNDEKIEMIKVRTDSNLQRQFGSVLAAAQARYAESTGLDLKDFMQPPLRTVEDLLTVVNKQNERFGNFREKRKSLFEAMSMACKPLEVVGDALAGAASEVFPPSQNIFAAIVYLIGAAKDVSQVYDSIEELFGQLADFTSRLKFYISEKLSPELHDKVVEILATVFECLVLATKEVERGRLKSYFRRIFGQGSPIPDVIKRISVLTDAETRLVNAETNAVVKRSLSNQDRLLEIISRVDVNVQTIRTESREPQTKEQALSSNRSKLKTILRPSTYPEDTYLALNRTRTPGTGNWIVEDPSMKAWIAGDVRFLWICGNPGTGKSYLTSRLVSWGLRLLEEQETTHMLGYFFFKHNNPETRSVVQALHDMAFQISEQDVFYGKQVLKGVSNGGEEIKTVSSAFRHLLVEPLVPDQWRRNVYILLDGLDEADPVQLAEFLSLLDELSRQPVNGTRVQIAMVGRTSLSDTINSHLEVGLRVLHITPERSRVDITQYIKQGVNSTRVLRGTTPEFKQQVVDTMLAQVDGLFVLAKFMLAELARARHPRRVIEALQSYPKEINGMLTKTVLDFSASITQEEANDLNEILCWVSVAQMGLTLEQIESILTLKVGDSPFRLEEMLRSQFSAFFTLERPDGLTTADLADRAYTAIRQQAVASNVRSPDLAENDADREIEFSSNRRTTTVTFSHASVRDFFRDEASTSLRASKEAPAIGFRLTDARLHVLRTCMRIFTDPEFFTVSIGAINDEGLSLQRYAAWYWQEHLEDLDHDALPEDIKAEIGRELVTMLTDDIVLLAWTNLFEESLDIWTDGNIACVQSWLADPQVTSQLSAEDKAWAEAASRSQVIMLEPMGTVFARAWVEEGFVTYMPTLFCFGVVQVLALMSEDPVSSLWSDSEHHWGDITFEMRVDKAAEWARAHISTKSNTGHWYRRIGSTLLNVGLHNRALQYFQTALSVDDDLGESCGRIGLCHSMSGDYARALRLHLIAEAVEVQNLSQALHIDLTDPESMTPSASFSKISSAAHSFTMTPASSFSSATTASTTSTVLATRRTRRHVESAKWRLYQSLRQIAQCYNRLGDVDKALGNARRAMSDLFRDNRPPFEPEAAYASILASHSQLDGLLTLARELDARYTTRDGGDSRFVSFLLSQVPDGVISLWLPEAAARRDDTAAMAERYVRAVAAARDAQDAWRELYLLNCLGRVYLCSPAMVNDAITLHETALFSPAFKPQRGSMGVRAEHVAAFAQLARAYFARALAADPSLTSWAAVSPWIGKLGVLMAKRNGLFRDSSDGARMRAAGLEFNEAAVYLMVLYRMQGCSKNLTEDRERWLSKMRRLAALRVMESLELLEDDEPQNDAVAVRNLQRTLLAAGDDANARALWVSSRRPTTDRKSPSVAKKAAGTLSPTLGGSKGKATPPIGPGVVIARPDAPRRDSPGGGSSRLAAGVSPHRRSSAASPHRHNSGSGSPRTSPSMSPSPRRKGRDLVLPFVFDPAWMLTDEDEDGGGGQHGGFAGGGGSYGGVAGANPVCDFCLRRLEPAEELFVCKVCLDCKFCTPCLALVKAGTKGKGSCVCSAEHAWLAVPPLERELKAGEILVGGGGGGVGDSSAPAAVMKLEEWKAGLRLKWVVARGRTSGANSRALSAASGGSDRGHSRVPSGDSQSGKEAKRTSGLGISGFGE</sequence>
<dbReference type="Gene3D" id="1.25.40.10">
    <property type="entry name" value="Tetratricopeptide repeat domain"/>
    <property type="match status" value="1"/>
</dbReference>
<feature type="region of interest" description="Disordered" evidence="3">
    <location>
        <begin position="1826"/>
        <end position="1928"/>
    </location>
</feature>
<dbReference type="InterPro" id="IPR019734">
    <property type="entry name" value="TPR_rpt"/>
</dbReference>
<feature type="compositionally biased region" description="Basic residues" evidence="3">
    <location>
        <begin position="1895"/>
        <end position="1908"/>
    </location>
</feature>
<dbReference type="PANTHER" id="PTHR10039:SF17">
    <property type="entry name" value="FUNGAL STAND N-TERMINAL GOODBYE DOMAIN-CONTAINING PROTEIN-RELATED"/>
    <property type="match status" value="1"/>
</dbReference>
<evidence type="ECO:0000313" key="6">
    <source>
        <dbReference type="EMBL" id="QBZ57945.1"/>
    </source>
</evidence>
<feature type="domain" description="Nephrocystin 3-like N-terminal" evidence="5">
    <location>
        <begin position="745"/>
        <end position="911"/>
    </location>
</feature>
<feature type="region of interest" description="Disordered" evidence="3">
    <location>
        <begin position="415"/>
        <end position="459"/>
    </location>
</feature>
<organism evidence="6 7">
    <name type="scientific">Pyricularia oryzae</name>
    <name type="common">Rice blast fungus</name>
    <name type="synonym">Magnaporthe oryzae</name>
    <dbReference type="NCBI Taxonomy" id="318829"/>
    <lineage>
        <taxon>Eukaryota</taxon>
        <taxon>Fungi</taxon>
        <taxon>Dikarya</taxon>
        <taxon>Ascomycota</taxon>
        <taxon>Pezizomycotina</taxon>
        <taxon>Sordariomycetes</taxon>
        <taxon>Sordariomycetidae</taxon>
        <taxon>Magnaporthales</taxon>
        <taxon>Pyriculariaceae</taxon>
        <taxon>Pyricularia</taxon>
    </lineage>
</organism>
<dbReference type="SUPFAM" id="SSF48452">
    <property type="entry name" value="TPR-like"/>
    <property type="match status" value="1"/>
</dbReference>
<keyword evidence="2" id="KW-0802">TPR repeat</keyword>
<name>A0A4V1C5X9_PYROR</name>
<dbReference type="Pfam" id="PF24883">
    <property type="entry name" value="NPHP3_N"/>
    <property type="match status" value="1"/>
</dbReference>
<dbReference type="SUPFAM" id="SSF52540">
    <property type="entry name" value="P-loop containing nucleoside triphosphate hydrolases"/>
    <property type="match status" value="1"/>
</dbReference>
<feature type="region of interest" description="Disordered" evidence="3">
    <location>
        <begin position="2080"/>
        <end position="2125"/>
    </location>
</feature>
<evidence type="ECO:0000256" key="1">
    <source>
        <dbReference type="ARBA" id="ARBA00022737"/>
    </source>
</evidence>
<protein>
    <submittedName>
        <fullName evidence="6">Uncharacterized protein</fullName>
    </submittedName>
</protein>